<dbReference type="AlphaFoldDB" id="A0A645F7I4"/>
<reference evidence="1" key="1">
    <citation type="submission" date="2019-08" db="EMBL/GenBank/DDBJ databases">
        <authorList>
            <person name="Kucharzyk K."/>
            <person name="Murdoch R.W."/>
            <person name="Higgins S."/>
            <person name="Loffler F."/>
        </authorList>
    </citation>
    <scope>NUCLEOTIDE SEQUENCE</scope>
</reference>
<comment type="caution">
    <text evidence="1">The sequence shown here is derived from an EMBL/GenBank/DDBJ whole genome shotgun (WGS) entry which is preliminary data.</text>
</comment>
<protein>
    <submittedName>
        <fullName evidence="1">Uncharacterized protein</fullName>
    </submittedName>
</protein>
<name>A0A645F7I4_9ZZZZ</name>
<organism evidence="1">
    <name type="scientific">bioreactor metagenome</name>
    <dbReference type="NCBI Taxonomy" id="1076179"/>
    <lineage>
        <taxon>unclassified sequences</taxon>
        <taxon>metagenomes</taxon>
        <taxon>ecological metagenomes</taxon>
    </lineage>
</organism>
<gene>
    <name evidence="1" type="ORF">SDC9_155725</name>
</gene>
<dbReference type="EMBL" id="VSSQ01054491">
    <property type="protein sequence ID" value="MPN08443.1"/>
    <property type="molecule type" value="Genomic_DNA"/>
</dbReference>
<accession>A0A645F7I4</accession>
<evidence type="ECO:0000313" key="1">
    <source>
        <dbReference type="EMBL" id="MPN08443.1"/>
    </source>
</evidence>
<proteinExistence type="predicted"/>
<sequence length="65" mass="7414">MGFIDKVMMGMLRIMLKKALKGEVSADERAEMDEILKAYGNPVDWTNKKDVEPILKCINKNLSKN</sequence>